<organism evidence="7 8">
    <name type="scientific">Pollutimonas bauzanensis</name>
    <dbReference type="NCBI Taxonomy" id="658167"/>
    <lineage>
        <taxon>Bacteria</taxon>
        <taxon>Pseudomonadati</taxon>
        <taxon>Pseudomonadota</taxon>
        <taxon>Betaproteobacteria</taxon>
        <taxon>Burkholderiales</taxon>
        <taxon>Alcaligenaceae</taxon>
        <taxon>Pollutimonas</taxon>
    </lineage>
</organism>
<dbReference type="RefSeq" id="WP_073103378.1">
    <property type="nucleotide sequence ID" value="NZ_FQXE01000005.1"/>
</dbReference>
<evidence type="ECO:0000313" key="8">
    <source>
        <dbReference type="Proteomes" id="UP000184226"/>
    </source>
</evidence>
<dbReference type="GO" id="GO:0006457">
    <property type="term" value="P:protein folding"/>
    <property type="evidence" value="ECO:0007669"/>
    <property type="project" value="InterPro"/>
</dbReference>
<evidence type="ECO:0000256" key="2">
    <source>
        <dbReference type="ARBA" id="ARBA00022475"/>
    </source>
</evidence>
<protein>
    <submittedName>
        <fullName evidence="7">Thiol:disulfide interchange protein DsbB</fullName>
    </submittedName>
</protein>
<evidence type="ECO:0000256" key="3">
    <source>
        <dbReference type="ARBA" id="ARBA00022692"/>
    </source>
</evidence>
<dbReference type="AlphaFoldDB" id="A0A1M5WJU6"/>
<dbReference type="GO" id="GO:0015035">
    <property type="term" value="F:protein-disulfide reductase activity"/>
    <property type="evidence" value="ECO:0007669"/>
    <property type="project" value="InterPro"/>
</dbReference>
<keyword evidence="5 6" id="KW-0472">Membrane</keyword>
<evidence type="ECO:0000313" key="7">
    <source>
        <dbReference type="EMBL" id="SHH87849.1"/>
    </source>
</evidence>
<accession>A0A1M5WJU6</accession>
<comment type="subcellular location">
    <subcellularLocation>
        <location evidence="1">Cell membrane</location>
        <topology evidence="1">Multi-pass membrane protein</topology>
    </subcellularLocation>
</comment>
<dbReference type="Pfam" id="PF02600">
    <property type="entry name" value="DsbB"/>
    <property type="match status" value="1"/>
</dbReference>
<name>A0A1M5WJU6_9BURK</name>
<feature type="transmembrane region" description="Helical" evidence="6">
    <location>
        <begin position="70"/>
        <end position="88"/>
    </location>
</feature>
<dbReference type="OrthoDB" id="3711263at2"/>
<evidence type="ECO:0000256" key="1">
    <source>
        <dbReference type="ARBA" id="ARBA00004651"/>
    </source>
</evidence>
<sequence length="168" mass="18130">MNNIPSRLLHLIALLCVAAVAIALVSQHVFGMQPCAWCVLQRLVFLAIAAVCWLGLLLGRRSAVIRRVAALLAAALSAGGATAAWYQYTVAANMFSCDMTFADRFMVKTGLDAHLPWLFGIFASCMDARVDFFGLEYALWGLGLFVVTGMLALISAFLRLSRAASAAR</sequence>
<dbReference type="GO" id="GO:0005886">
    <property type="term" value="C:plasma membrane"/>
    <property type="evidence" value="ECO:0007669"/>
    <property type="project" value="UniProtKB-SubCell"/>
</dbReference>
<keyword evidence="2" id="KW-1003">Cell membrane</keyword>
<dbReference type="SUPFAM" id="SSF158442">
    <property type="entry name" value="DsbB-like"/>
    <property type="match status" value="1"/>
</dbReference>
<dbReference type="EMBL" id="FQXE01000005">
    <property type="protein sequence ID" value="SHH87849.1"/>
    <property type="molecule type" value="Genomic_DNA"/>
</dbReference>
<evidence type="ECO:0000256" key="6">
    <source>
        <dbReference type="SAM" id="Phobius"/>
    </source>
</evidence>
<dbReference type="InterPro" id="IPR050183">
    <property type="entry name" value="DsbB"/>
</dbReference>
<reference evidence="7 8" key="1">
    <citation type="submission" date="2016-11" db="EMBL/GenBank/DDBJ databases">
        <authorList>
            <person name="Jaros S."/>
            <person name="Januszkiewicz K."/>
            <person name="Wedrychowicz H."/>
        </authorList>
    </citation>
    <scope>NUCLEOTIDE SEQUENCE [LARGE SCALE GENOMIC DNA]</scope>
    <source>
        <strain evidence="7 8">CGMCC 1.10190</strain>
    </source>
</reference>
<dbReference type="Gene3D" id="1.20.1550.10">
    <property type="entry name" value="DsbB-like"/>
    <property type="match status" value="1"/>
</dbReference>
<keyword evidence="4 6" id="KW-1133">Transmembrane helix</keyword>
<dbReference type="PANTHER" id="PTHR36570">
    <property type="entry name" value="DISULFIDE BOND FORMATION PROTEIN B"/>
    <property type="match status" value="1"/>
</dbReference>
<keyword evidence="8" id="KW-1185">Reference proteome</keyword>
<feature type="transmembrane region" description="Helical" evidence="6">
    <location>
        <begin position="39"/>
        <end position="58"/>
    </location>
</feature>
<dbReference type="InterPro" id="IPR023380">
    <property type="entry name" value="DsbB-like_sf"/>
</dbReference>
<dbReference type="STRING" id="658167.SAMN04488135_105288"/>
<evidence type="ECO:0000256" key="5">
    <source>
        <dbReference type="ARBA" id="ARBA00023136"/>
    </source>
</evidence>
<proteinExistence type="predicted"/>
<gene>
    <name evidence="7" type="ORF">SAMN04488135_105288</name>
</gene>
<evidence type="ECO:0000256" key="4">
    <source>
        <dbReference type="ARBA" id="ARBA00022989"/>
    </source>
</evidence>
<dbReference type="PANTHER" id="PTHR36570:SF3">
    <property type="entry name" value="DISULFIDE BOND FORMATION PROTEIN B"/>
    <property type="match status" value="1"/>
</dbReference>
<keyword evidence="3 6" id="KW-0812">Transmembrane</keyword>
<dbReference type="Proteomes" id="UP000184226">
    <property type="component" value="Unassembled WGS sequence"/>
</dbReference>
<dbReference type="InterPro" id="IPR003752">
    <property type="entry name" value="DiS_bond_form_DsbB/BdbC"/>
</dbReference>
<feature type="transmembrane region" description="Helical" evidence="6">
    <location>
        <begin position="137"/>
        <end position="158"/>
    </location>
</feature>